<evidence type="ECO:0000256" key="4">
    <source>
        <dbReference type="ARBA" id="ARBA00023134"/>
    </source>
</evidence>
<comment type="caution">
    <text evidence="8">The sequence shown here is derived from an EMBL/GenBank/DDBJ whole genome shotgun (WGS) entry which is preliminary data.</text>
</comment>
<name>D4BB86_9ENTR</name>
<feature type="transmembrane region" description="Helical" evidence="6">
    <location>
        <begin position="27"/>
        <end position="48"/>
    </location>
</feature>
<dbReference type="NCBIfam" id="TIGR00254">
    <property type="entry name" value="GGDEF"/>
    <property type="match status" value="1"/>
</dbReference>
<dbReference type="FunFam" id="3.30.70.270:FF:000001">
    <property type="entry name" value="Diguanylate cyclase domain protein"/>
    <property type="match status" value="1"/>
</dbReference>
<comment type="catalytic activity">
    <reaction evidence="5">
        <text>2 GTP = 3',3'-c-di-GMP + 2 diphosphate</text>
        <dbReference type="Rhea" id="RHEA:24898"/>
        <dbReference type="ChEBI" id="CHEBI:33019"/>
        <dbReference type="ChEBI" id="CHEBI:37565"/>
        <dbReference type="ChEBI" id="CHEBI:58805"/>
        <dbReference type="EC" id="2.7.7.65"/>
    </reaction>
</comment>
<feature type="transmembrane region" description="Helical" evidence="6">
    <location>
        <begin position="206"/>
        <end position="229"/>
    </location>
</feature>
<protein>
    <recommendedName>
        <fullName evidence="3">diguanylate cyclase</fullName>
        <ecNumber evidence="3">2.7.7.65</ecNumber>
    </recommendedName>
</protein>
<dbReference type="InterPro" id="IPR043128">
    <property type="entry name" value="Rev_trsase/Diguanyl_cyclase"/>
</dbReference>
<keyword evidence="6" id="KW-1133">Transmembrane helix</keyword>
<dbReference type="GO" id="GO:0043709">
    <property type="term" value="P:cell adhesion involved in single-species biofilm formation"/>
    <property type="evidence" value="ECO:0007669"/>
    <property type="project" value="TreeGrafter"/>
</dbReference>
<evidence type="ECO:0000256" key="3">
    <source>
        <dbReference type="ARBA" id="ARBA00012528"/>
    </source>
</evidence>
<dbReference type="EC" id="2.7.7.65" evidence="3"/>
<dbReference type="GO" id="GO:1902201">
    <property type="term" value="P:negative regulation of bacterial-type flagellum-dependent cell motility"/>
    <property type="evidence" value="ECO:0007669"/>
    <property type="project" value="TreeGrafter"/>
</dbReference>
<sequence>MLYYIKCQLKDTPKDVMENSNTNNRKLMAFYITCLVSYILGGLCLTQFKLTIQSVPQTIYLIIIVGLFFLYGIIFLFMLFQYLCRKDLTCLMILGMAFLSNNIFFVETIYIVQDLINDHTSIEKRTNDIAIFYYFRQLSFIALLFVCLKSYKTSSTIIETKEREPCYIAVAFFIMLAIAVLAHSLASYNPGMTLEITSLKPDNVTVHWHIGYIYSLIVAWGLVLLYLVIKTKTHNILWKSIGLLCCSGILTNVLLLSLDEYSMYIWYISRGIEVISTLCIISILMYNTFIILKKETDSAIKDAMTKIYNRKLFYRTLKASLTKGAVCVMVLDIDKFKRINDTYGHQEGDRVIISIVDIINNSIRDTDIFARIGGEEFAILLKCKDKDEAIVVAERIRRNVENGTTLPNAYDLKEKMTISIGVYCSNATDESADKVVSYADAALYDAKNSGRNKVCYYSH</sequence>
<comment type="cofactor">
    <cofactor evidence="1">
        <name>Mg(2+)</name>
        <dbReference type="ChEBI" id="CHEBI:18420"/>
    </cofactor>
</comment>
<dbReference type="InterPro" id="IPR050469">
    <property type="entry name" value="Diguanylate_Cyclase"/>
</dbReference>
<feature type="transmembrane region" description="Helical" evidence="6">
    <location>
        <begin position="168"/>
        <end position="186"/>
    </location>
</feature>
<dbReference type="RefSeq" id="WP_006685115.1">
    <property type="nucleotide sequence ID" value="NZ_GG730299.1"/>
</dbReference>
<dbReference type="InterPro" id="IPR033424">
    <property type="entry name" value="MASE4"/>
</dbReference>
<keyword evidence="6" id="KW-0812">Transmembrane</keyword>
<feature type="transmembrane region" description="Helical" evidence="6">
    <location>
        <begin position="90"/>
        <end position="111"/>
    </location>
</feature>
<dbReference type="PANTHER" id="PTHR45138:SF9">
    <property type="entry name" value="DIGUANYLATE CYCLASE DGCM-RELATED"/>
    <property type="match status" value="1"/>
</dbReference>
<dbReference type="GO" id="GO:0005525">
    <property type="term" value="F:GTP binding"/>
    <property type="evidence" value="ECO:0007669"/>
    <property type="project" value="UniProtKB-KW"/>
</dbReference>
<dbReference type="CDD" id="cd01949">
    <property type="entry name" value="GGDEF"/>
    <property type="match status" value="1"/>
</dbReference>
<dbReference type="HOGENOM" id="CLU_000445_11_31_6"/>
<feature type="domain" description="GGDEF" evidence="7">
    <location>
        <begin position="324"/>
        <end position="459"/>
    </location>
</feature>
<proteinExistence type="predicted"/>
<dbReference type="AlphaFoldDB" id="D4BB86"/>
<comment type="pathway">
    <text evidence="2">Purine metabolism; 3',5'-cyclic di-GMP biosynthesis.</text>
</comment>
<keyword evidence="6" id="KW-0472">Membrane</keyword>
<keyword evidence="4" id="KW-0342">GTP-binding</keyword>
<dbReference type="SMART" id="SM00267">
    <property type="entry name" value="GGDEF"/>
    <property type="match status" value="1"/>
</dbReference>
<evidence type="ECO:0000259" key="7">
    <source>
        <dbReference type="PROSITE" id="PS50887"/>
    </source>
</evidence>
<dbReference type="SUPFAM" id="SSF55073">
    <property type="entry name" value="Nucleotide cyclase"/>
    <property type="match status" value="1"/>
</dbReference>
<evidence type="ECO:0000313" key="9">
    <source>
        <dbReference type="Proteomes" id="UP000003880"/>
    </source>
</evidence>
<evidence type="ECO:0000256" key="1">
    <source>
        <dbReference type="ARBA" id="ARBA00001946"/>
    </source>
</evidence>
<dbReference type="EMBL" id="ABWL02000006">
    <property type="protein sequence ID" value="EFE09447.1"/>
    <property type="molecule type" value="Genomic_DNA"/>
</dbReference>
<organism evidence="8 9">
    <name type="scientific">Citrobacter youngae ATCC 29220</name>
    <dbReference type="NCBI Taxonomy" id="500640"/>
    <lineage>
        <taxon>Bacteria</taxon>
        <taxon>Pseudomonadati</taxon>
        <taxon>Pseudomonadota</taxon>
        <taxon>Gammaproteobacteria</taxon>
        <taxon>Enterobacterales</taxon>
        <taxon>Enterobacteriaceae</taxon>
        <taxon>Citrobacter</taxon>
        <taxon>Citrobacter freundii complex</taxon>
    </lineage>
</organism>
<dbReference type="InterPro" id="IPR029787">
    <property type="entry name" value="Nucleotide_cyclase"/>
</dbReference>
<dbReference type="Pfam" id="PF00990">
    <property type="entry name" value="GGDEF"/>
    <property type="match status" value="1"/>
</dbReference>
<evidence type="ECO:0000313" key="8">
    <source>
        <dbReference type="EMBL" id="EFE09447.1"/>
    </source>
</evidence>
<dbReference type="InterPro" id="IPR000160">
    <property type="entry name" value="GGDEF_dom"/>
</dbReference>
<feature type="transmembrane region" description="Helical" evidence="6">
    <location>
        <begin position="60"/>
        <end position="83"/>
    </location>
</feature>
<dbReference type="GO" id="GO:0005886">
    <property type="term" value="C:plasma membrane"/>
    <property type="evidence" value="ECO:0007669"/>
    <property type="project" value="TreeGrafter"/>
</dbReference>
<gene>
    <name evidence="8" type="ORF">CIT292_07734</name>
</gene>
<dbReference type="PANTHER" id="PTHR45138">
    <property type="entry name" value="REGULATORY COMPONENTS OF SENSORY TRANSDUCTION SYSTEM"/>
    <property type="match status" value="1"/>
</dbReference>
<dbReference type="eggNOG" id="COG2199">
    <property type="taxonomic scope" value="Bacteria"/>
</dbReference>
<dbReference type="Proteomes" id="UP000003880">
    <property type="component" value="Unassembled WGS sequence"/>
</dbReference>
<dbReference type="PROSITE" id="PS50887">
    <property type="entry name" value="GGDEF"/>
    <property type="match status" value="1"/>
</dbReference>
<dbReference type="GO" id="GO:0052621">
    <property type="term" value="F:diguanylate cyclase activity"/>
    <property type="evidence" value="ECO:0007669"/>
    <property type="project" value="UniProtKB-EC"/>
</dbReference>
<dbReference type="Gene3D" id="3.30.70.270">
    <property type="match status" value="1"/>
</dbReference>
<keyword evidence="4" id="KW-0547">Nucleotide-binding</keyword>
<accession>D4BB86</accession>
<evidence type="ECO:0000256" key="2">
    <source>
        <dbReference type="ARBA" id="ARBA00004665"/>
    </source>
</evidence>
<feature type="transmembrane region" description="Helical" evidence="6">
    <location>
        <begin position="236"/>
        <end position="258"/>
    </location>
</feature>
<feature type="transmembrane region" description="Helical" evidence="6">
    <location>
        <begin position="131"/>
        <end position="148"/>
    </location>
</feature>
<reference evidence="8 9" key="1">
    <citation type="submission" date="2010-02" db="EMBL/GenBank/DDBJ databases">
        <authorList>
            <person name="Weinstock G."/>
            <person name="Sodergren E."/>
            <person name="Clifton S."/>
            <person name="Fulton L."/>
            <person name="Fulton B."/>
            <person name="Courtney L."/>
            <person name="Fronick C."/>
            <person name="Harrison M."/>
            <person name="Strong C."/>
            <person name="Farmer C."/>
            <person name="Delahaunty K."/>
            <person name="Markovic C."/>
            <person name="Hall O."/>
            <person name="Minx P."/>
            <person name="Tomlinson C."/>
            <person name="Mitreva M."/>
            <person name="Nelson J."/>
            <person name="Hou S."/>
            <person name="Wollam A."/>
            <person name="Pepin K.H."/>
            <person name="Johnson M."/>
            <person name="Bhonagiri V."/>
            <person name="Zhang X."/>
            <person name="Suruliraj S."/>
            <person name="Warren W."/>
            <person name="Chinwalla A."/>
            <person name="Mardis E.R."/>
            <person name="Wilson R.K."/>
        </authorList>
    </citation>
    <scope>NUCLEOTIDE SEQUENCE [LARGE SCALE GENOMIC DNA]</scope>
    <source>
        <strain evidence="8 9">ATCC 29220</strain>
    </source>
</reference>
<dbReference type="Pfam" id="PF17158">
    <property type="entry name" value="MASE4"/>
    <property type="match status" value="1"/>
</dbReference>
<feature type="transmembrane region" description="Helical" evidence="6">
    <location>
        <begin position="264"/>
        <end position="286"/>
    </location>
</feature>
<evidence type="ECO:0000256" key="5">
    <source>
        <dbReference type="ARBA" id="ARBA00034247"/>
    </source>
</evidence>
<evidence type="ECO:0000256" key="6">
    <source>
        <dbReference type="SAM" id="Phobius"/>
    </source>
</evidence>